<comment type="caution">
    <text evidence="1">The sequence shown here is derived from an EMBL/GenBank/DDBJ whole genome shotgun (WGS) entry which is preliminary data.</text>
</comment>
<sequence length="57" mass="5836">MSVKLLRCGVLGVVRADGAVAAGDSAWCASTSFQALPALQEPGAQLDRSMAESKSAR</sequence>
<reference evidence="1 2" key="1">
    <citation type="submission" date="2021-03" db="EMBL/GenBank/DDBJ databases">
        <title>Genome Sequence of Bradyrhizobium vignae strain ISRA400.</title>
        <authorList>
            <person name="Tisa L.S."/>
            <person name="Svistoonoff S."/>
            <person name="Hocher V."/>
            <person name="Fall S."/>
            <person name="Zaiya A."/>
            <person name="Naing D."/>
            <person name="Niang N."/>
            <person name="Diouf A."/>
            <person name="Dasylva M.C."/>
            <person name="Toure O."/>
            <person name="Gueye M."/>
            <person name="Gully D."/>
            <person name="Tisseyre P."/>
            <person name="Simpson S."/>
            <person name="Morris K."/>
            <person name="Thomas W.K."/>
        </authorList>
    </citation>
    <scope>NUCLEOTIDE SEQUENCE [LARGE SCALE GENOMIC DNA]</scope>
    <source>
        <strain evidence="1 2">ISRA400</strain>
    </source>
</reference>
<gene>
    <name evidence="1" type="ORF">JWS04_17470</name>
</gene>
<accession>A0ABS3ZXG6</accession>
<evidence type="ECO:0000313" key="1">
    <source>
        <dbReference type="EMBL" id="MBP0112839.1"/>
    </source>
</evidence>
<dbReference type="EMBL" id="JAGIKT010000038">
    <property type="protein sequence ID" value="MBP0112839.1"/>
    <property type="molecule type" value="Genomic_DNA"/>
</dbReference>
<name>A0ABS3ZXG6_9BRAD</name>
<proteinExistence type="predicted"/>
<evidence type="ECO:0000313" key="2">
    <source>
        <dbReference type="Proteomes" id="UP000669317"/>
    </source>
</evidence>
<dbReference type="Proteomes" id="UP000669317">
    <property type="component" value="Unassembled WGS sequence"/>
</dbReference>
<keyword evidence="2" id="KW-1185">Reference proteome</keyword>
<dbReference type="RefSeq" id="WP_209295423.1">
    <property type="nucleotide sequence ID" value="NZ_JAGIKT010000038.1"/>
</dbReference>
<protein>
    <submittedName>
        <fullName evidence="1">Uncharacterized protein</fullName>
    </submittedName>
</protein>
<organism evidence="1 2">
    <name type="scientific">Bradyrhizobium vignae</name>
    <dbReference type="NCBI Taxonomy" id="1549949"/>
    <lineage>
        <taxon>Bacteria</taxon>
        <taxon>Pseudomonadati</taxon>
        <taxon>Pseudomonadota</taxon>
        <taxon>Alphaproteobacteria</taxon>
        <taxon>Hyphomicrobiales</taxon>
        <taxon>Nitrobacteraceae</taxon>
        <taxon>Bradyrhizobium</taxon>
    </lineage>
</organism>